<reference evidence="1" key="1">
    <citation type="journal article" date="2021" name="J. Hered.">
        <title>Genome Assembly of Salicaceae Populus deltoides (Eastern Cottonwood) I-69 Based on Nanopore Sequencing and Hi-C Technologies.</title>
        <authorList>
            <person name="Bai S."/>
            <person name="Wu H."/>
            <person name="Zhang J."/>
            <person name="Pan Z."/>
            <person name="Zhao W."/>
            <person name="Li Z."/>
            <person name="Tong C."/>
        </authorList>
    </citation>
    <scope>NUCLEOTIDE SEQUENCE</scope>
    <source>
        <tissue evidence="1">Leaf</tissue>
    </source>
</reference>
<dbReference type="EMBL" id="JACEGQ020000007">
    <property type="protein sequence ID" value="KAH8503085.1"/>
    <property type="molecule type" value="Genomic_DNA"/>
</dbReference>
<evidence type="ECO:0000313" key="1">
    <source>
        <dbReference type="EMBL" id="KAH8503085.1"/>
    </source>
</evidence>
<accession>A0A8T2YD63</accession>
<dbReference type="Proteomes" id="UP000807159">
    <property type="component" value="Chromosome 7"/>
</dbReference>
<dbReference type="AlphaFoldDB" id="A0A8T2YD63"/>
<organism evidence="1 2">
    <name type="scientific">Populus deltoides</name>
    <name type="common">Eastern poplar</name>
    <name type="synonym">Eastern cottonwood</name>
    <dbReference type="NCBI Taxonomy" id="3696"/>
    <lineage>
        <taxon>Eukaryota</taxon>
        <taxon>Viridiplantae</taxon>
        <taxon>Streptophyta</taxon>
        <taxon>Embryophyta</taxon>
        <taxon>Tracheophyta</taxon>
        <taxon>Spermatophyta</taxon>
        <taxon>Magnoliopsida</taxon>
        <taxon>eudicotyledons</taxon>
        <taxon>Gunneridae</taxon>
        <taxon>Pentapetalae</taxon>
        <taxon>rosids</taxon>
        <taxon>fabids</taxon>
        <taxon>Malpighiales</taxon>
        <taxon>Salicaceae</taxon>
        <taxon>Saliceae</taxon>
        <taxon>Populus</taxon>
    </lineage>
</organism>
<proteinExistence type="predicted"/>
<evidence type="ECO:0000313" key="2">
    <source>
        <dbReference type="Proteomes" id="UP000807159"/>
    </source>
</evidence>
<comment type="caution">
    <text evidence="1">The sequence shown here is derived from an EMBL/GenBank/DDBJ whole genome shotgun (WGS) entry which is preliminary data.</text>
</comment>
<keyword evidence="2" id="KW-1185">Reference proteome</keyword>
<name>A0A8T2YD63_POPDE</name>
<protein>
    <submittedName>
        <fullName evidence="1">Uncharacterized protein</fullName>
    </submittedName>
</protein>
<gene>
    <name evidence="1" type="ORF">H0E87_014406</name>
</gene>
<sequence>MVAGLRGKATVLEEELSVCVNKEFTVVQRRLALLEEETEVNGGSIGVVGSPWWSCWWHWKLQEGCNGLACFTVKVRTVGFETRGEELVALGYWVGNVDIIDWFMARLNESRAKVLRVWIFKCFSYTGNGLPLSFLSPLFIAVLEDSHFPFQPLICPHCISSLSVNITVQEQLA</sequence>